<sequence>MGEVENVSQQYLPLSTACSSIYFTMEALNQIHFLYQYALQFFLDVYHAVLYENPRLQGLTDHTQRLNTLTKDLFQAVFNRVGRGMLHLDHMTFAMLLARIRLKGMSRCT</sequence>
<reference evidence="1" key="2">
    <citation type="submission" date="2025-09" db="UniProtKB">
        <authorList>
            <consortium name="Ensembl"/>
        </authorList>
    </citation>
    <scope>IDENTIFICATION</scope>
</reference>
<accession>A0A8C4QZM3</accession>
<proteinExistence type="predicted"/>
<evidence type="ECO:0000313" key="2">
    <source>
        <dbReference type="Proteomes" id="UP000694388"/>
    </source>
</evidence>
<dbReference type="GeneTree" id="ENSGT00940000156103"/>
<dbReference type="Gene3D" id="1.10.8.1220">
    <property type="match status" value="1"/>
</dbReference>
<name>A0A8C4QZM3_EPTBU</name>
<dbReference type="PANTHER" id="PTHR46532">
    <property type="entry name" value="MALE FERTILITY FACTOR KL5"/>
    <property type="match status" value="1"/>
</dbReference>
<dbReference type="GO" id="GO:0045505">
    <property type="term" value="F:dynein intermediate chain binding"/>
    <property type="evidence" value="ECO:0007669"/>
    <property type="project" value="InterPro"/>
</dbReference>
<dbReference type="PANTHER" id="PTHR46532:SF13">
    <property type="entry name" value="CYTOPLASMIC DYNEIN 1 HEAVY CHAIN 1"/>
    <property type="match status" value="1"/>
</dbReference>
<dbReference type="GO" id="GO:0005858">
    <property type="term" value="C:axonemal dynein complex"/>
    <property type="evidence" value="ECO:0007669"/>
    <property type="project" value="TreeGrafter"/>
</dbReference>
<dbReference type="AlphaFoldDB" id="A0A8C4QZM3"/>
<dbReference type="Ensembl" id="ENSEBUT00000023287.1">
    <property type="protein sequence ID" value="ENSEBUP00000022711.1"/>
    <property type="gene ID" value="ENSEBUG00000013997.1"/>
</dbReference>
<dbReference type="FunFam" id="1.10.8.1220:FF:000002">
    <property type="entry name" value="cytoplasmic dynein 1 heavy chain 1-like"/>
    <property type="match status" value="1"/>
</dbReference>
<keyword evidence="2" id="KW-1185">Reference proteome</keyword>
<dbReference type="GO" id="GO:0007018">
    <property type="term" value="P:microtubule-based movement"/>
    <property type="evidence" value="ECO:0007669"/>
    <property type="project" value="InterPro"/>
</dbReference>
<reference evidence="1" key="1">
    <citation type="submission" date="2025-08" db="UniProtKB">
        <authorList>
            <consortium name="Ensembl"/>
        </authorList>
    </citation>
    <scope>IDENTIFICATION</scope>
</reference>
<protein>
    <submittedName>
        <fullName evidence="1">Uncharacterized protein</fullName>
    </submittedName>
</protein>
<dbReference type="Proteomes" id="UP000694388">
    <property type="component" value="Unplaced"/>
</dbReference>
<dbReference type="GO" id="GO:0051959">
    <property type="term" value="F:dynein light intermediate chain binding"/>
    <property type="evidence" value="ECO:0007669"/>
    <property type="project" value="InterPro"/>
</dbReference>
<organism evidence="1 2">
    <name type="scientific">Eptatretus burgeri</name>
    <name type="common">Inshore hagfish</name>
    <dbReference type="NCBI Taxonomy" id="7764"/>
    <lineage>
        <taxon>Eukaryota</taxon>
        <taxon>Metazoa</taxon>
        <taxon>Chordata</taxon>
        <taxon>Craniata</taxon>
        <taxon>Vertebrata</taxon>
        <taxon>Cyclostomata</taxon>
        <taxon>Myxini</taxon>
        <taxon>Myxiniformes</taxon>
        <taxon>Myxinidae</taxon>
        <taxon>Eptatretinae</taxon>
        <taxon>Eptatretus</taxon>
    </lineage>
</organism>
<dbReference type="InterPro" id="IPR026983">
    <property type="entry name" value="DHC"/>
</dbReference>
<evidence type="ECO:0000313" key="1">
    <source>
        <dbReference type="Ensembl" id="ENSEBUP00000022711.1"/>
    </source>
</evidence>